<organism evidence="2 3">
    <name type="scientific">Diplodia intermedia</name>
    <dbReference type="NCBI Taxonomy" id="856260"/>
    <lineage>
        <taxon>Eukaryota</taxon>
        <taxon>Fungi</taxon>
        <taxon>Dikarya</taxon>
        <taxon>Ascomycota</taxon>
        <taxon>Pezizomycotina</taxon>
        <taxon>Dothideomycetes</taxon>
        <taxon>Dothideomycetes incertae sedis</taxon>
        <taxon>Botryosphaeriales</taxon>
        <taxon>Botryosphaeriaceae</taxon>
        <taxon>Diplodia</taxon>
    </lineage>
</organism>
<dbReference type="EMBL" id="JAKEKT020000153">
    <property type="protein sequence ID" value="KAL1633536.1"/>
    <property type="molecule type" value="Genomic_DNA"/>
</dbReference>
<evidence type="ECO:0000313" key="3">
    <source>
        <dbReference type="Proteomes" id="UP001521184"/>
    </source>
</evidence>
<keyword evidence="3" id="KW-1185">Reference proteome</keyword>
<sequence>MVATASPRKEDDAADSSSDGDEDTVDATISHPASSLLQPGAYDEAASARLALSQAQYRAGHRQRYSQEVEQIAQSFRNLANDPGLQDHVPELHQPKRANVELMHLVKVRLDPAWPALLQDLKQWMLKKGHHYERVIMEPGQASLVLPDTEAGEAAVSRLMKVWNLRRLSTREDSPVCHMESEERWEEIKNGLQLPLA</sequence>
<gene>
    <name evidence="2" type="ORF">SLS58_011051</name>
</gene>
<protein>
    <submittedName>
        <fullName evidence="2">Uncharacterized protein</fullName>
    </submittedName>
</protein>
<feature type="compositionally biased region" description="Acidic residues" evidence="1">
    <location>
        <begin position="12"/>
        <end position="25"/>
    </location>
</feature>
<name>A0ABR3T2J3_9PEZI</name>
<accession>A0ABR3T2J3</accession>
<dbReference type="Proteomes" id="UP001521184">
    <property type="component" value="Unassembled WGS sequence"/>
</dbReference>
<comment type="caution">
    <text evidence="2">The sequence shown here is derived from an EMBL/GenBank/DDBJ whole genome shotgun (WGS) entry which is preliminary data.</text>
</comment>
<feature type="region of interest" description="Disordered" evidence="1">
    <location>
        <begin position="1"/>
        <end position="38"/>
    </location>
</feature>
<evidence type="ECO:0000256" key="1">
    <source>
        <dbReference type="SAM" id="MobiDB-lite"/>
    </source>
</evidence>
<proteinExistence type="predicted"/>
<reference evidence="2 3" key="1">
    <citation type="journal article" date="2023" name="Plant Dis.">
        <title>First Report of Diplodia intermedia Causing Canker and Dieback Diseases on Apple Trees in Canada.</title>
        <authorList>
            <person name="Ellouze W."/>
            <person name="Ilyukhin E."/>
            <person name="Sulman M."/>
            <person name="Ali S."/>
        </authorList>
    </citation>
    <scope>NUCLEOTIDE SEQUENCE [LARGE SCALE GENOMIC DNA]</scope>
    <source>
        <strain evidence="2 3">M45-28</strain>
    </source>
</reference>
<evidence type="ECO:0000313" key="2">
    <source>
        <dbReference type="EMBL" id="KAL1633536.1"/>
    </source>
</evidence>